<accession>A0A0L9V594</accession>
<sequence>MPVIETLGGALFGAVLQLLFDRLDSHHVFDYFRRRKLNEKLLYKLKVKLLSINNVIDDAELKQFTNSYVKAWLDEVKDAVFDAEDLLDEIDYEFCKYKLKAESHTRSRKVWKFFKPSSKSFFDKKIESRMEQVLEQIEFLSSQKGDLGLEYVSCVGVGPESVSKVTQKLPSTSLVVETVIYGREDEKEMILNWLCSDTDNHSQPAVLSIVAMGGMGKTTLAQHVYNDPRIEEAKFDLKAWVCVSDEYDAFKVAREILQAIHNSIDDSRNLEMVQVRLKEKLTGKKFLLVLDDVWNEDRDRWKPLQTPLKYGAKGSKILVTTRSSKVATTLQSHKVHELKQLEEDHSWQVFAKHAFQDNNHHLNVEVEKIGKKIVEKCKGLPLALETVGCLLHTKSSVSEWDSVLISKIWDLPREDSKIIPALLLSYYHLPSHLKRCFAYCALFPKDQEFHKESLILLWMAENFLQCSQQGRSPEVVGELYFDELLSRSFFQKSIQDNKTCFVMHDLLNDLAKYVCGDICFRFGVDEEKKTLVKTRHLSLVTNQDQYSDGFRSLYDAKGLRTIMPTSGRINIDYYWDCKMSMDELFSKFKFLRVLSLSWCRGLKEVPGLVGDLKHLRSLDLSGTLIEKVPDSTCSLYNLQILKLNSCFNLKVLPSNLHQLTNLRRLEVMKTNVIKMPVHLGKLNNLQVLMSSFRVGESSEFTIQQLGDLSLRGGLTIEDLQNILNPLDAVAADLKSKRNLVELTLKWNNSWNLADLIKETEVLENLQPSKHLEKLSIWNYGGTQFPGWLANTSLSSVVSLSLENCNFCTRLPPLGLFPYLKDLSISGLGEVVNINADFFGSTSSSFSSLETLKFSFMYGWENWECQAVTVTDAFPRLQHLSIRHCPKLKGNLPEKLLQLRKLLICECKELVASAPVAQEIFELDLQNCGKLQFDYHPTALRRLTVIGDSSMQLSLDFLCKSKTNIPVSYYDFLETLDINDGCDSLMSISLDCFPKLLRLCLKYCHNLHTISQGRIHNHLKDLQITGCPQFQSFPDEGLSAPRLESFAMKRLGKLKSLPQHMHVLLPSLTSLLIHDCPQMKILSDGGLPSNLENMNISNCSRLVASLKGPLGANTSLQTLSVQEVDVESFPSEGFLPISLTCLIIRDCPHLKTLNYKGLCNPSSLKKLTLFDCPNIRCLPEEGLPKSISTLRILGNCPLLKESSQKPQGQD</sequence>
<dbReference type="EMBL" id="CM003378">
    <property type="protein sequence ID" value="KOM49874.1"/>
    <property type="molecule type" value="Genomic_DNA"/>
</dbReference>
<dbReference type="Gene3D" id="1.10.8.430">
    <property type="entry name" value="Helical domain of apoptotic protease-activating factors"/>
    <property type="match status" value="1"/>
</dbReference>
<dbReference type="InterPro" id="IPR032675">
    <property type="entry name" value="LRR_dom_sf"/>
</dbReference>
<dbReference type="PANTHER" id="PTHR36766:SF40">
    <property type="entry name" value="DISEASE RESISTANCE PROTEIN RGA3"/>
    <property type="match status" value="1"/>
</dbReference>
<dbReference type="InterPro" id="IPR002182">
    <property type="entry name" value="NB-ARC"/>
</dbReference>
<keyword evidence="4" id="KW-0611">Plant defense</keyword>
<evidence type="ECO:0000256" key="5">
    <source>
        <dbReference type="ARBA" id="ARBA00022840"/>
    </source>
</evidence>
<dbReference type="Pfam" id="PF00931">
    <property type="entry name" value="NB-ARC"/>
    <property type="match status" value="1"/>
</dbReference>
<dbReference type="SUPFAM" id="SSF52540">
    <property type="entry name" value="P-loop containing nucleoside triphosphate hydrolases"/>
    <property type="match status" value="1"/>
</dbReference>
<dbReference type="Pfam" id="PF25019">
    <property type="entry name" value="LRR_R13L1-DRL21"/>
    <property type="match status" value="1"/>
</dbReference>
<dbReference type="Gene3D" id="3.40.50.300">
    <property type="entry name" value="P-loop containing nucleotide triphosphate hydrolases"/>
    <property type="match status" value="1"/>
</dbReference>
<dbReference type="KEGG" id="var:108339034"/>
<evidence type="ECO:0000256" key="2">
    <source>
        <dbReference type="ARBA" id="ARBA00022737"/>
    </source>
</evidence>
<dbReference type="FunFam" id="3.40.50.300:FF:001091">
    <property type="entry name" value="Probable disease resistance protein At1g61300"/>
    <property type="match status" value="1"/>
</dbReference>
<protein>
    <recommendedName>
        <fullName evidence="12">Disease resistance RPP13-like protein 1</fullName>
    </recommendedName>
</protein>
<dbReference type="InterPro" id="IPR042197">
    <property type="entry name" value="Apaf_helical"/>
</dbReference>
<dbReference type="Gramene" id="KOM49874">
    <property type="protein sequence ID" value="KOM49874"/>
    <property type="gene ID" value="LR48_Vigan08g070100"/>
</dbReference>
<evidence type="ECO:0000259" key="7">
    <source>
        <dbReference type="Pfam" id="PF18052"/>
    </source>
</evidence>
<dbReference type="OrthoDB" id="1733640at2759"/>
<dbReference type="AlphaFoldDB" id="A0A0L9V594"/>
<feature type="domain" description="Disease resistance N-terminal" evidence="7">
    <location>
        <begin position="14"/>
        <end position="103"/>
    </location>
</feature>
<dbReference type="Gene3D" id="1.20.5.4130">
    <property type="match status" value="1"/>
</dbReference>
<dbReference type="SUPFAM" id="SSF52058">
    <property type="entry name" value="L domain-like"/>
    <property type="match status" value="2"/>
</dbReference>
<evidence type="ECO:0000259" key="8">
    <source>
        <dbReference type="Pfam" id="PF23559"/>
    </source>
</evidence>
<dbReference type="GO" id="GO:0051707">
    <property type="term" value="P:response to other organism"/>
    <property type="evidence" value="ECO:0007669"/>
    <property type="project" value="UniProtKB-ARBA"/>
</dbReference>
<proteinExistence type="predicted"/>
<dbReference type="FunFam" id="1.10.10.10:FF:000322">
    <property type="entry name" value="Probable disease resistance protein At1g63360"/>
    <property type="match status" value="1"/>
</dbReference>
<dbReference type="InterPro" id="IPR041118">
    <property type="entry name" value="Rx_N"/>
</dbReference>
<dbReference type="Gene3D" id="1.10.10.10">
    <property type="entry name" value="Winged helix-like DNA-binding domain superfamily/Winged helix DNA-binding domain"/>
    <property type="match status" value="1"/>
</dbReference>
<dbReference type="InterPro" id="IPR058922">
    <property type="entry name" value="WHD_DRP"/>
</dbReference>
<dbReference type="InterPro" id="IPR056789">
    <property type="entry name" value="LRR_R13L1-DRL21"/>
</dbReference>
<dbReference type="GO" id="GO:0005524">
    <property type="term" value="F:ATP binding"/>
    <property type="evidence" value="ECO:0007669"/>
    <property type="project" value="UniProtKB-KW"/>
</dbReference>
<dbReference type="InterPro" id="IPR027417">
    <property type="entry name" value="P-loop_NTPase"/>
</dbReference>
<evidence type="ECO:0000256" key="4">
    <source>
        <dbReference type="ARBA" id="ARBA00022821"/>
    </source>
</evidence>
<dbReference type="GO" id="GO:0006952">
    <property type="term" value="P:defense response"/>
    <property type="evidence" value="ECO:0007669"/>
    <property type="project" value="UniProtKB-KW"/>
</dbReference>
<evidence type="ECO:0000256" key="3">
    <source>
        <dbReference type="ARBA" id="ARBA00022741"/>
    </source>
</evidence>
<dbReference type="Pfam" id="PF23559">
    <property type="entry name" value="WHD_DRP"/>
    <property type="match status" value="1"/>
</dbReference>
<keyword evidence="2" id="KW-0677">Repeat</keyword>
<dbReference type="PANTHER" id="PTHR36766">
    <property type="entry name" value="PLANT BROAD-SPECTRUM MILDEW RESISTANCE PROTEIN RPW8"/>
    <property type="match status" value="1"/>
</dbReference>
<dbReference type="Pfam" id="PF18052">
    <property type="entry name" value="Rx_N"/>
    <property type="match status" value="1"/>
</dbReference>
<keyword evidence="1" id="KW-0433">Leucine-rich repeat</keyword>
<gene>
    <name evidence="10" type="ORF">LR48_Vigan08g070100</name>
</gene>
<keyword evidence="3" id="KW-0547">Nucleotide-binding</keyword>
<feature type="domain" description="R13L1/DRL21-like LRR repeat region" evidence="9">
    <location>
        <begin position="702"/>
        <end position="826"/>
    </location>
</feature>
<feature type="domain" description="Disease resistance protein winged helix" evidence="8">
    <location>
        <begin position="442"/>
        <end position="511"/>
    </location>
</feature>
<dbReference type="PRINTS" id="PR00364">
    <property type="entry name" value="DISEASERSIST"/>
</dbReference>
<evidence type="ECO:0000313" key="10">
    <source>
        <dbReference type="EMBL" id="KOM49874.1"/>
    </source>
</evidence>
<evidence type="ECO:0000259" key="9">
    <source>
        <dbReference type="Pfam" id="PF25019"/>
    </source>
</evidence>
<evidence type="ECO:0000259" key="6">
    <source>
        <dbReference type="Pfam" id="PF00931"/>
    </source>
</evidence>
<dbReference type="InterPro" id="IPR036388">
    <property type="entry name" value="WH-like_DNA-bd_sf"/>
</dbReference>
<evidence type="ECO:0000256" key="1">
    <source>
        <dbReference type="ARBA" id="ARBA00022614"/>
    </source>
</evidence>
<dbReference type="OMA" id="WENWECQ"/>
<evidence type="ECO:0008006" key="12">
    <source>
        <dbReference type="Google" id="ProtNLM"/>
    </source>
</evidence>
<keyword evidence="5" id="KW-0067">ATP-binding</keyword>
<dbReference type="Proteomes" id="UP000053144">
    <property type="component" value="Chromosome 8"/>
</dbReference>
<name>A0A0L9V594_PHAAN</name>
<evidence type="ECO:0000313" key="11">
    <source>
        <dbReference type="Proteomes" id="UP000053144"/>
    </source>
</evidence>
<organism evidence="10 11">
    <name type="scientific">Phaseolus angularis</name>
    <name type="common">Azuki bean</name>
    <name type="synonym">Vigna angularis</name>
    <dbReference type="NCBI Taxonomy" id="3914"/>
    <lineage>
        <taxon>Eukaryota</taxon>
        <taxon>Viridiplantae</taxon>
        <taxon>Streptophyta</taxon>
        <taxon>Embryophyta</taxon>
        <taxon>Tracheophyta</taxon>
        <taxon>Spermatophyta</taxon>
        <taxon>Magnoliopsida</taxon>
        <taxon>eudicotyledons</taxon>
        <taxon>Gunneridae</taxon>
        <taxon>Pentapetalae</taxon>
        <taxon>rosids</taxon>
        <taxon>fabids</taxon>
        <taxon>Fabales</taxon>
        <taxon>Fabaceae</taxon>
        <taxon>Papilionoideae</taxon>
        <taxon>50 kb inversion clade</taxon>
        <taxon>NPAAA clade</taxon>
        <taxon>indigoferoid/millettioid clade</taxon>
        <taxon>Phaseoleae</taxon>
        <taxon>Vigna</taxon>
    </lineage>
</organism>
<dbReference type="Gene3D" id="3.80.10.10">
    <property type="entry name" value="Ribonuclease Inhibitor"/>
    <property type="match status" value="4"/>
</dbReference>
<reference evidence="11" key="1">
    <citation type="journal article" date="2015" name="Proc. Natl. Acad. Sci. U.S.A.">
        <title>Genome sequencing of adzuki bean (Vigna angularis) provides insight into high starch and low fat accumulation and domestication.</title>
        <authorList>
            <person name="Yang K."/>
            <person name="Tian Z."/>
            <person name="Chen C."/>
            <person name="Luo L."/>
            <person name="Zhao B."/>
            <person name="Wang Z."/>
            <person name="Yu L."/>
            <person name="Li Y."/>
            <person name="Sun Y."/>
            <person name="Li W."/>
            <person name="Chen Y."/>
            <person name="Li Y."/>
            <person name="Zhang Y."/>
            <person name="Ai D."/>
            <person name="Zhao J."/>
            <person name="Shang C."/>
            <person name="Ma Y."/>
            <person name="Wu B."/>
            <person name="Wang M."/>
            <person name="Gao L."/>
            <person name="Sun D."/>
            <person name="Zhang P."/>
            <person name="Guo F."/>
            <person name="Wang W."/>
            <person name="Li Y."/>
            <person name="Wang J."/>
            <person name="Varshney R.K."/>
            <person name="Wang J."/>
            <person name="Ling H.Q."/>
            <person name="Wan P."/>
        </authorList>
    </citation>
    <scope>NUCLEOTIDE SEQUENCE</scope>
    <source>
        <strain evidence="11">cv. Jingnong 6</strain>
    </source>
</reference>
<dbReference type="GO" id="GO:0043531">
    <property type="term" value="F:ADP binding"/>
    <property type="evidence" value="ECO:0007669"/>
    <property type="project" value="InterPro"/>
</dbReference>
<feature type="domain" description="NB-ARC" evidence="6">
    <location>
        <begin position="184"/>
        <end position="358"/>
    </location>
</feature>